<dbReference type="PANTHER" id="PTHR48111">
    <property type="entry name" value="REGULATOR OF RPOS"/>
    <property type="match status" value="1"/>
</dbReference>
<dbReference type="Gene3D" id="1.10.10.10">
    <property type="entry name" value="Winged helix-like DNA-binding domain superfamily/Winged helix DNA-binding domain"/>
    <property type="match status" value="1"/>
</dbReference>
<evidence type="ECO:0000259" key="10">
    <source>
        <dbReference type="PROSITE" id="PS50110"/>
    </source>
</evidence>
<evidence type="ECO:0000256" key="3">
    <source>
        <dbReference type="ARBA" id="ARBA00022553"/>
    </source>
</evidence>
<evidence type="ECO:0000256" key="7">
    <source>
        <dbReference type="ARBA" id="ARBA00023163"/>
    </source>
</evidence>
<dbReference type="FunFam" id="3.40.50.2300:FF:000021">
    <property type="entry name" value="Two-component system response regulator KdpE"/>
    <property type="match status" value="1"/>
</dbReference>
<accession>A0A081D0Q5</accession>
<keyword evidence="6 9" id="KW-0238">DNA-binding</keyword>
<dbReference type="SMART" id="SM00448">
    <property type="entry name" value="REC"/>
    <property type="match status" value="1"/>
</dbReference>
<dbReference type="Gene3D" id="3.40.50.2300">
    <property type="match status" value="1"/>
</dbReference>
<dbReference type="PANTHER" id="PTHR48111:SF50">
    <property type="entry name" value="KDP OPERON TRANSCRIPTIONAL REGULATORY PROTEIN KDPE"/>
    <property type="match status" value="1"/>
</dbReference>
<sequence>MTLARILVVDDEPQIRRFLRPALFAAGYDVIEAENGADALKAVATAAPDAVILDLGLPDMDGKDVITSLRGWSTIPIIILSARDREVEKIAALDLGADDYIEKPFGIGELTARIRTAMRHRANAGKAPSLVHADGLVIDVIKRIVSRNDLPIRLTPKEYDLLTLLAHHAGRVVTHRTLLTSVWGPAHEEDLHYLRVFIGQLRQKIERDPAQPKIVQTEPGVGYRLISD</sequence>
<dbReference type="AlphaFoldDB" id="A0A081D0Q5"/>
<dbReference type="InterPro" id="IPR001867">
    <property type="entry name" value="OmpR/PhoB-type_DNA-bd"/>
</dbReference>
<feature type="domain" description="Response regulatory" evidence="10">
    <location>
        <begin position="5"/>
        <end position="118"/>
    </location>
</feature>
<dbReference type="Pfam" id="PF00486">
    <property type="entry name" value="Trans_reg_C"/>
    <property type="match status" value="1"/>
</dbReference>
<keyword evidence="4" id="KW-0902">Two-component regulatory system</keyword>
<dbReference type="GO" id="GO:0005829">
    <property type="term" value="C:cytosol"/>
    <property type="evidence" value="ECO:0007669"/>
    <property type="project" value="TreeGrafter"/>
</dbReference>
<dbReference type="eggNOG" id="COG0745">
    <property type="taxonomic scope" value="Bacteria"/>
</dbReference>
<evidence type="ECO:0000259" key="11">
    <source>
        <dbReference type="PROSITE" id="PS51755"/>
    </source>
</evidence>
<keyword evidence="3 8" id="KW-0597">Phosphoprotein</keyword>
<evidence type="ECO:0000256" key="6">
    <source>
        <dbReference type="ARBA" id="ARBA00023125"/>
    </source>
</evidence>
<dbReference type="PROSITE" id="PS51755">
    <property type="entry name" value="OMPR_PHOB"/>
    <property type="match status" value="1"/>
</dbReference>
<evidence type="ECO:0000256" key="4">
    <source>
        <dbReference type="ARBA" id="ARBA00023012"/>
    </source>
</evidence>
<dbReference type="GO" id="GO:0032993">
    <property type="term" value="C:protein-DNA complex"/>
    <property type="evidence" value="ECO:0007669"/>
    <property type="project" value="TreeGrafter"/>
</dbReference>
<dbReference type="OrthoDB" id="9802426at2"/>
<dbReference type="InterPro" id="IPR036388">
    <property type="entry name" value="WH-like_DNA-bd_sf"/>
</dbReference>
<dbReference type="GO" id="GO:0000987">
    <property type="term" value="F:cis-regulatory region sequence-specific DNA binding"/>
    <property type="evidence" value="ECO:0007669"/>
    <property type="project" value="UniProtKB-ARBA"/>
</dbReference>
<dbReference type="EMBL" id="BBJU01000026">
    <property type="protein sequence ID" value="GAK72501.1"/>
    <property type="molecule type" value="Genomic_DNA"/>
</dbReference>
<dbReference type="CDD" id="cd17620">
    <property type="entry name" value="REC_OmpR_KdpE-like"/>
    <property type="match status" value="1"/>
</dbReference>
<comment type="subcellular location">
    <subcellularLocation>
        <location evidence="1">Cytoplasm</location>
    </subcellularLocation>
</comment>
<dbReference type="PROSITE" id="PS50110">
    <property type="entry name" value="RESPONSE_REGULATORY"/>
    <property type="match status" value="1"/>
</dbReference>
<dbReference type="SMART" id="SM00862">
    <property type="entry name" value="Trans_reg_C"/>
    <property type="match status" value="1"/>
</dbReference>
<dbReference type="GO" id="GO:0042802">
    <property type="term" value="F:identical protein binding"/>
    <property type="evidence" value="ECO:0007669"/>
    <property type="project" value="UniProtKB-ARBA"/>
</dbReference>
<keyword evidence="2" id="KW-0963">Cytoplasm</keyword>
<dbReference type="Gene3D" id="6.10.250.690">
    <property type="match status" value="1"/>
</dbReference>
<dbReference type="InterPro" id="IPR011006">
    <property type="entry name" value="CheY-like_superfamily"/>
</dbReference>
<feature type="domain" description="OmpR/PhoB-type" evidence="11">
    <location>
        <begin position="127"/>
        <end position="227"/>
    </location>
</feature>
<feature type="modified residue" description="4-aspartylphosphate" evidence="8">
    <location>
        <position position="54"/>
    </location>
</feature>
<reference evidence="12 13" key="1">
    <citation type="submission" date="2014-08" db="EMBL/GenBank/DDBJ databases">
        <title>Whole genome shotgun sequence of Rhizobium rubi NBRC 13261.</title>
        <authorList>
            <person name="Katano-Makiyama Y."/>
            <person name="Hosoyama A."/>
            <person name="Hashimoto M."/>
            <person name="Hosoyama Y."/>
            <person name="Noguchi M."/>
            <person name="Tsuchikane K."/>
            <person name="Uohara A."/>
            <person name="Ohji S."/>
            <person name="Ichikawa N."/>
            <person name="Kimura A."/>
            <person name="Yamazoe A."/>
            <person name="Fujita N."/>
        </authorList>
    </citation>
    <scope>NUCLEOTIDE SEQUENCE [LARGE SCALE GENOMIC DNA]</scope>
    <source>
        <strain evidence="12 13">NBRC 13261</strain>
    </source>
</reference>
<dbReference type="InterPro" id="IPR001789">
    <property type="entry name" value="Sig_transdc_resp-reg_receiver"/>
</dbReference>
<gene>
    <name evidence="12" type="primary">kdpE</name>
    <name evidence="12" type="ORF">RRU01S_26_00280</name>
</gene>
<keyword evidence="7" id="KW-0804">Transcription</keyword>
<dbReference type="RefSeq" id="WP_045231943.1">
    <property type="nucleotide sequence ID" value="NZ_BBJU01000026.1"/>
</dbReference>
<dbReference type="CDD" id="cd00383">
    <property type="entry name" value="trans_reg_C"/>
    <property type="match status" value="1"/>
</dbReference>
<evidence type="ECO:0000313" key="13">
    <source>
        <dbReference type="Proteomes" id="UP000028701"/>
    </source>
</evidence>
<evidence type="ECO:0000256" key="9">
    <source>
        <dbReference type="PROSITE-ProRule" id="PRU01091"/>
    </source>
</evidence>
<protein>
    <submittedName>
        <fullName evidence="12">KDP operon transcriptional regulatory protein KdpE</fullName>
    </submittedName>
</protein>
<evidence type="ECO:0000256" key="8">
    <source>
        <dbReference type="PROSITE-ProRule" id="PRU00169"/>
    </source>
</evidence>
<proteinExistence type="predicted"/>
<organism evidence="12 13">
    <name type="scientific">Agrobacterium rubi TR3 = NBRC 13261</name>
    <dbReference type="NCBI Taxonomy" id="1368415"/>
    <lineage>
        <taxon>Bacteria</taxon>
        <taxon>Pseudomonadati</taxon>
        <taxon>Pseudomonadota</taxon>
        <taxon>Alphaproteobacteria</taxon>
        <taxon>Hyphomicrobiales</taxon>
        <taxon>Rhizobiaceae</taxon>
        <taxon>Rhizobium/Agrobacterium group</taxon>
        <taxon>Agrobacterium</taxon>
    </lineage>
</organism>
<dbReference type="GO" id="GO:0000156">
    <property type="term" value="F:phosphorelay response regulator activity"/>
    <property type="evidence" value="ECO:0007669"/>
    <property type="project" value="TreeGrafter"/>
</dbReference>
<evidence type="ECO:0000256" key="1">
    <source>
        <dbReference type="ARBA" id="ARBA00004496"/>
    </source>
</evidence>
<comment type="caution">
    <text evidence="12">The sequence shown here is derived from an EMBL/GenBank/DDBJ whole genome shotgun (WGS) entry which is preliminary data.</text>
</comment>
<dbReference type="Pfam" id="PF00072">
    <property type="entry name" value="Response_reg"/>
    <property type="match status" value="1"/>
</dbReference>
<dbReference type="Proteomes" id="UP000028701">
    <property type="component" value="Unassembled WGS sequence"/>
</dbReference>
<dbReference type="GO" id="GO:0045893">
    <property type="term" value="P:positive regulation of DNA-templated transcription"/>
    <property type="evidence" value="ECO:0007669"/>
    <property type="project" value="UniProtKB-ARBA"/>
</dbReference>
<evidence type="ECO:0000313" key="12">
    <source>
        <dbReference type="EMBL" id="GAK72501.1"/>
    </source>
</evidence>
<dbReference type="SUPFAM" id="SSF52172">
    <property type="entry name" value="CheY-like"/>
    <property type="match status" value="1"/>
</dbReference>
<dbReference type="InterPro" id="IPR039420">
    <property type="entry name" value="WalR-like"/>
</dbReference>
<keyword evidence="5" id="KW-0805">Transcription regulation</keyword>
<feature type="DNA-binding region" description="OmpR/PhoB-type" evidence="9">
    <location>
        <begin position="127"/>
        <end position="227"/>
    </location>
</feature>
<name>A0A081D0Q5_9HYPH</name>
<evidence type="ECO:0000256" key="2">
    <source>
        <dbReference type="ARBA" id="ARBA00022490"/>
    </source>
</evidence>
<evidence type="ECO:0000256" key="5">
    <source>
        <dbReference type="ARBA" id="ARBA00023015"/>
    </source>
</evidence>